<dbReference type="GO" id="GO:0005886">
    <property type="term" value="C:plasma membrane"/>
    <property type="evidence" value="ECO:0007669"/>
    <property type="project" value="UniProtKB-SubCell"/>
</dbReference>
<dbReference type="FunFam" id="3.30.450.20:FF:000046">
    <property type="entry name" value="Aerotaxis sensor receptor"/>
    <property type="match status" value="1"/>
</dbReference>
<evidence type="ECO:0000259" key="14">
    <source>
        <dbReference type="PROSITE" id="PS50112"/>
    </source>
</evidence>
<keyword evidence="6 12" id="KW-0812">Transmembrane</keyword>
<evidence type="ECO:0000259" key="13">
    <source>
        <dbReference type="PROSITE" id="PS50111"/>
    </source>
</evidence>
<dbReference type="Proteomes" id="UP000268033">
    <property type="component" value="Unassembled WGS sequence"/>
</dbReference>
<dbReference type="SUPFAM" id="SSF58104">
    <property type="entry name" value="Methyl-accepting chemotaxis protein (MCP) signaling domain"/>
    <property type="match status" value="1"/>
</dbReference>
<evidence type="ECO:0000256" key="5">
    <source>
        <dbReference type="ARBA" id="ARBA00022519"/>
    </source>
</evidence>
<dbReference type="RefSeq" id="WP_050657687.1">
    <property type="nucleotide sequence ID" value="NZ_JBLXEP010000001.1"/>
</dbReference>
<dbReference type="SMART" id="SM00283">
    <property type="entry name" value="MA"/>
    <property type="match status" value="1"/>
</dbReference>
<dbReference type="InterPro" id="IPR004090">
    <property type="entry name" value="Chemotax_Me-accpt_rcpt"/>
</dbReference>
<dbReference type="Pfam" id="PF08447">
    <property type="entry name" value="PAS_3"/>
    <property type="match status" value="1"/>
</dbReference>
<evidence type="ECO:0000256" key="9">
    <source>
        <dbReference type="ARBA" id="ARBA00023224"/>
    </source>
</evidence>
<dbReference type="InterPro" id="IPR013655">
    <property type="entry name" value="PAS_fold_3"/>
</dbReference>
<evidence type="ECO:0000256" key="1">
    <source>
        <dbReference type="ARBA" id="ARBA00004429"/>
    </source>
</evidence>
<dbReference type="PROSITE" id="PS50111">
    <property type="entry name" value="CHEMOTAXIS_TRANSDUC_2"/>
    <property type="match status" value="1"/>
</dbReference>
<proteinExistence type="inferred from homology"/>
<evidence type="ECO:0000256" key="12">
    <source>
        <dbReference type="SAM" id="Phobius"/>
    </source>
</evidence>
<feature type="domain" description="PAS" evidence="14">
    <location>
        <begin position="25"/>
        <end position="60"/>
    </location>
</feature>
<feature type="transmembrane region" description="Helical" evidence="12">
    <location>
        <begin position="145"/>
        <end position="165"/>
    </location>
</feature>
<protein>
    <submittedName>
        <fullName evidence="15">Methyl-accepting chemotaxis sensory transducer with Pas/Pac sensor</fullName>
    </submittedName>
</protein>
<keyword evidence="16" id="KW-1185">Reference proteome</keyword>
<reference evidence="15 16" key="1">
    <citation type="submission" date="2018-11" db="EMBL/GenBank/DDBJ databases">
        <title>Genomic Encyclopedia of Type Strains, Phase IV (KMG-IV): sequencing the most valuable type-strain genomes for metagenomic binning, comparative biology and taxonomic classification.</title>
        <authorList>
            <person name="Goeker M."/>
        </authorList>
    </citation>
    <scope>NUCLEOTIDE SEQUENCE [LARGE SCALE GENOMIC DNA]</scope>
    <source>
        <strain evidence="15 16">DSM 21945</strain>
    </source>
</reference>
<dbReference type="GO" id="GO:0004888">
    <property type="term" value="F:transmembrane signaling receptor activity"/>
    <property type="evidence" value="ECO:0007669"/>
    <property type="project" value="InterPro"/>
</dbReference>
<evidence type="ECO:0000313" key="16">
    <source>
        <dbReference type="Proteomes" id="UP000268033"/>
    </source>
</evidence>
<name>A0A3N1PNT3_9GAMM</name>
<feature type="domain" description="Methyl-accepting transducer" evidence="13">
    <location>
        <begin position="242"/>
        <end position="478"/>
    </location>
</feature>
<gene>
    <name evidence="15" type="ORF">EDC28_10181</name>
</gene>
<dbReference type="PROSITE" id="PS50112">
    <property type="entry name" value="PAS"/>
    <property type="match status" value="1"/>
</dbReference>
<keyword evidence="5" id="KW-0997">Cell inner membrane</keyword>
<evidence type="ECO:0000256" key="6">
    <source>
        <dbReference type="ARBA" id="ARBA00022692"/>
    </source>
</evidence>
<evidence type="ECO:0000256" key="7">
    <source>
        <dbReference type="ARBA" id="ARBA00022989"/>
    </source>
</evidence>
<dbReference type="GO" id="GO:0007165">
    <property type="term" value="P:signal transduction"/>
    <property type="evidence" value="ECO:0007669"/>
    <property type="project" value="UniProtKB-KW"/>
</dbReference>
<dbReference type="PANTHER" id="PTHR32089:SF52">
    <property type="entry name" value="CHEMOTAXIS SIGNAL TRANSDUCTION SYSTEM METHYL ACCEPTING SENSORY TRANSDUCER WITH PAS SENSORY DOMAIN"/>
    <property type="match status" value="1"/>
</dbReference>
<accession>A0A3N1PNT3</accession>
<dbReference type="InterPro" id="IPR035965">
    <property type="entry name" value="PAS-like_dom_sf"/>
</dbReference>
<dbReference type="CDD" id="cd00130">
    <property type="entry name" value="PAS"/>
    <property type="match status" value="1"/>
</dbReference>
<evidence type="ECO:0000256" key="10">
    <source>
        <dbReference type="ARBA" id="ARBA00029447"/>
    </source>
</evidence>
<dbReference type="EMBL" id="RJUL01000001">
    <property type="protein sequence ID" value="ROQ30395.1"/>
    <property type="molecule type" value="Genomic_DNA"/>
</dbReference>
<evidence type="ECO:0000256" key="4">
    <source>
        <dbReference type="ARBA" id="ARBA00022500"/>
    </source>
</evidence>
<evidence type="ECO:0000256" key="11">
    <source>
        <dbReference type="PROSITE-ProRule" id="PRU00284"/>
    </source>
</evidence>
<comment type="similarity">
    <text evidence="10">Belongs to the methyl-accepting chemotaxis (MCP) protein family.</text>
</comment>
<dbReference type="PANTHER" id="PTHR32089">
    <property type="entry name" value="METHYL-ACCEPTING CHEMOTAXIS PROTEIN MCPB"/>
    <property type="match status" value="1"/>
</dbReference>
<keyword evidence="8 12" id="KW-0472">Membrane</keyword>
<dbReference type="Gene3D" id="1.10.287.950">
    <property type="entry name" value="Methyl-accepting chemotaxis protein"/>
    <property type="match status" value="1"/>
</dbReference>
<dbReference type="PRINTS" id="PR00260">
    <property type="entry name" value="CHEMTRNSDUCR"/>
</dbReference>
<organism evidence="15 16">
    <name type="scientific">Gallaecimonas pentaromativorans</name>
    <dbReference type="NCBI Taxonomy" id="584787"/>
    <lineage>
        <taxon>Bacteria</taxon>
        <taxon>Pseudomonadati</taxon>
        <taxon>Pseudomonadota</taxon>
        <taxon>Gammaproteobacteria</taxon>
        <taxon>Enterobacterales</taxon>
        <taxon>Gallaecimonadaceae</taxon>
        <taxon>Gallaecimonas</taxon>
    </lineage>
</organism>
<evidence type="ECO:0000256" key="8">
    <source>
        <dbReference type="ARBA" id="ARBA00023136"/>
    </source>
</evidence>
<dbReference type="NCBIfam" id="TIGR00229">
    <property type="entry name" value="sensory_box"/>
    <property type="match status" value="1"/>
</dbReference>
<keyword evidence="4" id="KW-0145">Chemotaxis</keyword>
<evidence type="ECO:0000313" key="15">
    <source>
        <dbReference type="EMBL" id="ROQ30395.1"/>
    </source>
</evidence>
<comment type="subcellular location">
    <subcellularLocation>
        <location evidence="1">Cell inner membrane</location>
        <topology evidence="1">Multi-pass membrane protein</topology>
    </subcellularLocation>
</comment>
<dbReference type="STRING" id="584787.GCA_001247655_01672"/>
<keyword evidence="7 12" id="KW-1133">Transmembrane helix</keyword>
<dbReference type="AlphaFoldDB" id="A0A3N1PNT3"/>
<dbReference type="Gene3D" id="3.30.450.20">
    <property type="entry name" value="PAS domain"/>
    <property type="match status" value="1"/>
</dbReference>
<dbReference type="InterPro" id="IPR000014">
    <property type="entry name" value="PAS"/>
</dbReference>
<keyword evidence="3" id="KW-0488">Methylation</keyword>
<comment type="caution">
    <text evidence="15">The sequence shown here is derived from an EMBL/GenBank/DDBJ whole genome shotgun (WGS) entry which is preliminary data.</text>
</comment>
<keyword evidence="9 11" id="KW-0807">Transducer</keyword>
<feature type="transmembrane region" description="Helical" evidence="12">
    <location>
        <begin position="171"/>
        <end position="189"/>
    </location>
</feature>
<dbReference type="SUPFAM" id="SSF55785">
    <property type="entry name" value="PYP-like sensor domain (PAS domain)"/>
    <property type="match status" value="1"/>
</dbReference>
<dbReference type="CDD" id="cd11386">
    <property type="entry name" value="MCP_signal"/>
    <property type="match status" value="1"/>
</dbReference>
<dbReference type="GO" id="GO:0052131">
    <property type="term" value="P:positive aerotaxis"/>
    <property type="evidence" value="ECO:0007669"/>
    <property type="project" value="UniProtKB-ARBA"/>
</dbReference>
<dbReference type="InterPro" id="IPR004089">
    <property type="entry name" value="MCPsignal_dom"/>
</dbReference>
<keyword evidence="2" id="KW-1003">Cell membrane</keyword>
<evidence type="ECO:0000256" key="3">
    <source>
        <dbReference type="ARBA" id="ARBA00022481"/>
    </source>
</evidence>
<dbReference type="OrthoDB" id="5675566at2"/>
<evidence type="ECO:0000256" key="2">
    <source>
        <dbReference type="ARBA" id="ARBA00022475"/>
    </source>
</evidence>
<sequence>MRKNLPVVDSEVQVPEGEELVSTTDLRGVITYANDAFIKVSGFSEAELIGQPHNLVRHPDMPSEAFADVWAKLKAGRPWRGMVKNRCKDGRYYWVDAYLTPIMEGKQCVGFQSVRRKATRHLIEKAEKAYARINKGEKVRKLVDLRGFSFGGLPVLVLGLIAFFVFGFTTALAFCIGGLVSALGIFAWLRPLWVQDEKATNFHDLHLSQAIYVGHGFGAGMRFDAMMNWSRNAAMLGRTKDATHSLSDVSTNLVRSVTHTRKEVQAQEDEANKMAVAINQLTATIQEIARSSQNTSDEVRDTHTQCDNARTALKDSAVRINKLQDDVEESARAAEALQAETQKVTSIMGEIEGIADQTNLLALNAAIEAARAGEHGRGFAVVADEVRALSSRTQQSAGNIRDSLAGMRRMLDSWRELMERNREHAQSCVDGTQAVTVTLDDIFGRVAEINDLAAQIATAAEEQTAVAVEVNDNIQRLKDLSESTSFAMDELEKSGLLLNKNTDRIAGLARTFG</sequence>
<dbReference type="FunFam" id="1.10.287.950:FF:000001">
    <property type="entry name" value="Methyl-accepting chemotaxis sensory transducer"/>
    <property type="match status" value="1"/>
</dbReference>
<dbReference type="Pfam" id="PF00015">
    <property type="entry name" value="MCPsignal"/>
    <property type="match status" value="1"/>
</dbReference>